<keyword evidence="3" id="KW-1185">Reference proteome</keyword>
<keyword evidence="1" id="KW-0175">Coiled coil</keyword>
<dbReference type="EMBL" id="FUEG01000034">
    <property type="protein sequence ID" value="SJL16343.1"/>
    <property type="molecule type" value="Genomic_DNA"/>
</dbReference>
<evidence type="ECO:0000313" key="2">
    <source>
        <dbReference type="EMBL" id="SJL16343.1"/>
    </source>
</evidence>
<organism evidence="2 3">
    <name type="scientific">Armillaria ostoyae</name>
    <name type="common">Armillaria root rot fungus</name>
    <dbReference type="NCBI Taxonomy" id="47428"/>
    <lineage>
        <taxon>Eukaryota</taxon>
        <taxon>Fungi</taxon>
        <taxon>Dikarya</taxon>
        <taxon>Basidiomycota</taxon>
        <taxon>Agaricomycotina</taxon>
        <taxon>Agaricomycetes</taxon>
        <taxon>Agaricomycetidae</taxon>
        <taxon>Agaricales</taxon>
        <taxon>Marasmiineae</taxon>
        <taxon>Physalacriaceae</taxon>
        <taxon>Armillaria</taxon>
    </lineage>
</organism>
<evidence type="ECO:0000256" key="1">
    <source>
        <dbReference type="SAM" id="Coils"/>
    </source>
</evidence>
<feature type="coiled-coil region" evidence="1">
    <location>
        <begin position="57"/>
        <end position="98"/>
    </location>
</feature>
<dbReference type="Proteomes" id="UP000219338">
    <property type="component" value="Unassembled WGS sequence"/>
</dbReference>
<sequence>MQLLQMNEKCPRCGFTQNPIPFSASRDLSSSGAHVIDLLRSGESSLTVDLPSLDDSSQRLERRLSTLDSKLSELEAVADRLRAEQRQIRSELDAQRSLMAPVRRIPAEILLHIFELVSMDETCTLNTENAPWVFGHVCCFWRTVAITSPVLWSTIRTHLDLQVHPYKIPLALQRHLDLSSECPLHLDIDLYRQADSDTIRQVVALIVRHSLRWETLKITLSPSTLSMFSRVSDRLPRLRYLAVFVKNYYGDGAIIPEPYPFFFIAPALVEAKIHCIPVFDLPVPLPQLHVFDGYFRNPSEVHDLLRQAPNLVKFAFSSMVSSRDTNPSPIFHEYLRSITCTSHELKILSAGTFPALEEIDGKESKWDDEAVDTINHIAERSCCSIRTFHAGSILSFTRFATLLSIRSSLTVLSMTMGGWNVSNSSMPHLAIYAALLISETQPYLLPCLRELVLKEFSGYNCKNTAPFTCPEFYEMVQSRRTPPAPVSRLGALTLVLRCLEYYDLKLKDSRFMRLWAMEEEGLVVHIVPPWEELVDG</sequence>
<accession>A0A284S5R6</accession>
<dbReference type="STRING" id="47428.A0A284S5R6"/>
<dbReference type="OrthoDB" id="3365698at2759"/>
<protein>
    <submittedName>
        <fullName evidence="2">Uncharacterized protein</fullName>
    </submittedName>
</protein>
<gene>
    <name evidence="2" type="ORF">ARMOST_19864</name>
</gene>
<reference evidence="3" key="1">
    <citation type="journal article" date="2017" name="Nat. Ecol. Evol.">
        <title>Genome expansion and lineage-specific genetic innovations in the forest pathogenic fungi Armillaria.</title>
        <authorList>
            <person name="Sipos G."/>
            <person name="Prasanna A.N."/>
            <person name="Walter M.C."/>
            <person name="O'Connor E."/>
            <person name="Balint B."/>
            <person name="Krizsan K."/>
            <person name="Kiss B."/>
            <person name="Hess J."/>
            <person name="Varga T."/>
            <person name="Slot J."/>
            <person name="Riley R."/>
            <person name="Boka B."/>
            <person name="Rigling D."/>
            <person name="Barry K."/>
            <person name="Lee J."/>
            <person name="Mihaltcheva S."/>
            <person name="LaButti K."/>
            <person name="Lipzen A."/>
            <person name="Waldron R."/>
            <person name="Moloney N.M."/>
            <person name="Sperisen C."/>
            <person name="Kredics L."/>
            <person name="Vagvoelgyi C."/>
            <person name="Patrignani A."/>
            <person name="Fitzpatrick D."/>
            <person name="Nagy I."/>
            <person name="Doyle S."/>
            <person name="Anderson J.B."/>
            <person name="Grigoriev I.V."/>
            <person name="Gueldener U."/>
            <person name="Muensterkoetter M."/>
            <person name="Nagy L.G."/>
        </authorList>
    </citation>
    <scope>NUCLEOTIDE SEQUENCE [LARGE SCALE GENOMIC DNA]</scope>
    <source>
        <strain evidence="3">C18/9</strain>
    </source>
</reference>
<name>A0A284S5R6_ARMOS</name>
<proteinExistence type="predicted"/>
<dbReference type="Gene3D" id="1.20.1280.50">
    <property type="match status" value="1"/>
</dbReference>
<evidence type="ECO:0000313" key="3">
    <source>
        <dbReference type="Proteomes" id="UP000219338"/>
    </source>
</evidence>
<dbReference type="AlphaFoldDB" id="A0A284S5R6"/>